<dbReference type="Proteomes" id="UP000319514">
    <property type="component" value="Unassembled WGS sequence"/>
</dbReference>
<dbReference type="OrthoDB" id="5180791at2"/>
<evidence type="ECO:0000256" key="1">
    <source>
        <dbReference type="SAM" id="MobiDB-lite"/>
    </source>
</evidence>
<evidence type="ECO:0000313" key="3">
    <source>
        <dbReference type="EMBL" id="TQL60491.1"/>
    </source>
</evidence>
<feature type="compositionally biased region" description="Acidic residues" evidence="1">
    <location>
        <begin position="358"/>
        <end position="379"/>
    </location>
</feature>
<accession>A0A542ZJG1</accession>
<dbReference type="Pfam" id="PF11268">
    <property type="entry name" value="DUF3071"/>
    <property type="match status" value="1"/>
</dbReference>
<proteinExistence type="predicted"/>
<gene>
    <name evidence="3" type="ORF">FB474_1886</name>
</gene>
<evidence type="ECO:0000313" key="4">
    <source>
        <dbReference type="Proteomes" id="UP000319514"/>
    </source>
</evidence>
<organism evidence="3 4">
    <name type="scientific">Oryzihumus leptocrescens</name>
    <dbReference type="NCBI Taxonomy" id="297536"/>
    <lineage>
        <taxon>Bacteria</taxon>
        <taxon>Bacillati</taxon>
        <taxon>Actinomycetota</taxon>
        <taxon>Actinomycetes</taxon>
        <taxon>Micrococcales</taxon>
        <taxon>Intrasporangiaceae</taxon>
        <taxon>Oryzihumus</taxon>
    </lineage>
</organism>
<dbReference type="EMBL" id="VFOQ01000001">
    <property type="protein sequence ID" value="TQL60491.1"/>
    <property type="molecule type" value="Genomic_DNA"/>
</dbReference>
<dbReference type="RefSeq" id="WP_141788382.1">
    <property type="nucleotide sequence ID" value="NZ_VFOQ01000001.1"/>
</dbReference>
<sequence>MQDLRLIGVHEDGEHLLLAAADGTRFRVRIDEPIRAAVRRDRPRLGQLQIEVDGGLRPRDVQALIRAGASVEEVAERAGWPVEKVRRYEGPVIAEREHVAGLAREVRLRGRGGSAGAAAPTLATRVSQRLSGRGVDPADATWDSWRSDEGPWTVVLTFPAGGRQRQASWTYHSTDRTVTAVDDEARWLSEDEQPGVPGPIPAPHLASVPVRSTTVYDVEAEGGVHAAGRPTERTAEPLDLMTAMRERSAARARRRPGPRRDTPPPAPTASPVTPTHVPGSADAPEEAVPLEHISYDPTTMPPPPPAHGYPGAHAHWDVGDQPGTPTGEPEDSDAAPPEGDGTELPDEVADATATLEADTVDDRDEVDEGDQPDDEDDAQPEAAQKPAAREETPTRRSASSRRSGRPSVPSWDDIMFGARPGSDRG</sequence>
<dbReference type="InterPro" id="IPR021421">
    <property type="entry name" value="DUF3071"/>
</dbReference>
<protein>
    <submittedName>
        <fullName evidence="3">DUF3071 family protein</fullName>
    </submittedName>
</protein>
<keyword evidence="4" id="KW-1185">Reference proteome</keyword>
<feature type="domain" description="DUF3071" evidence="2">
    <location>
        <begin position="1"/>
        <end position="171"/>
    </location>
</feature>
<evidence type="ECO:0000259" key="2">
    <source>
        <dbReference type="Pfam" id="PF11268"/>
    </source>
</evidence>
<name>A0A542ZJG1_9MICO</name>
<feature type="region of interest" description="Disordered" evidence="1">
    <location>
        <begin position="246"/>
        <end position="425"/>
    </location>
</feature>
<reference evidence="3 4" key="1">
    <citation type="submission" date="2019-06" db="EMBL/GenBank/DDBJ databases">
        <title>Sequencing the genomes of 1000 actinobacteria strains.</title>
        <authorList>
            <person name="Klenk H.-P."/>
        </authorList>
    </citation>
    <scope>NUCLEOTIDE SEQUENCE [LARGE SCALE GENOMIC DNA]</scope>
    <source>
        <strain evidence="3 4">DSM 18082</strain>
    </source>
</reference>
<dbReference type="InterPro" id="IPR047682">
    <property type="entry name" value="SepH-like"/>
</dbReference>
<comment type="caution">
    <text evidence="3">The sequence shown here is derived from an EMBL/GenBank/DDBJ whole genome shotgun (WGS) entry which is preliminary data.</text>
</comment>
<feature type="compositionally biased region" description="Acidic residues" evidence="1">
    <location>
        <begin position="340"/>
        <end position="349"/>
    </location>
</feature>
<dbReference type="AlphaFoldDB" id="A0A542ZJG1"/>
<dbReference type="NCBIfam" id="NF040712">
    <property type="entry name" value="SepH"/>
    <property type="match status" value="1"/>
</dbReference>